<keyword evidence="5" id="KW-1185">Reference proteome</keyword>
<evidence type="ECO:0000256" key="2">
    <source>
        <dbReference type="ARBA" id="ARBA00022737"/>
    </source>
</evidence>
<gene>
    <name evidence="4" type="ORF">Gogos_010801</name>
</gene>
<accession>A0A7J9BMC3</accession>
<protein>
    <recommendedName>
        <fullName evidence="3">Leucine-rich repeat-containing N-terminal plant-type domain-containing protein</fullName>
    </recommendedName>
</protein>
<sequence>MCIIVERRALFDFKNNFTNDFNRLASWISEEEECCNWIGVLRQHNQSCCHARPWRDGYYRRDQVNKIKIKQHRNILKLVRNDPSE</sequence>
<feature type="non-terminal residue" evidence="4">
    <location>
        <position position="85"/>
    </location>
</feature>
<dbReference type="AlphaFoldDB" id="A0A7J9BMC3"/>
<dbReference type="EMBL" id="JABEZY010000004">
    <property type="protein sequence ID" value="MBA0737331.1"/>
    <property type="molecule type" value="Genomic_DNA"/>
</dbReference>
<keyword evidence="2" id="KW-0677">Repeat</keyword>
<organism evidence="4 5">
    <name type="scientific">Gossypium gossypioides</name>
    <name type="common">Mexican cotton</name>
    <name type="synonym">Selera gossypioides</name>
    <dbReference type="NCBI Taxonomy" id="34282"/>
    <lineage>
        <taxon>Eukaryota</taxon>
        <taxon>Viridiplantae</taxon>
        <taxon>Streptophyta</taxon>
        <taxon>Embryophyta</taxon>
        <taxon>Tracheophyta</taxon>
        <taxon>Spermatophyta</taxon>
        <taxon>Magnoliopsida</taxon>
        <taxon>eudicotyledons</taxon>
        <taxon>Gunneridae</taxon>
        <taxon>Pentapetalae</taxon>
        <taxon>rosids</taxon>
        <taxon>malvids</taxon>
        <taxon>Malvales</taxon>
        <taxon>Malvaceae</taxon>
        <taxon>Malvoideae</taxon>
        <taxon>Gossypium</taxon>
    </lineage>
</organism>
<proteinExistence type="predicted"/>
<evidence type="ECO:0000259" key="3">
    <source>
        <dbReference type="Pfam" id="PF08263"/>
    </source>
</evidence>
<dbReference type="InterPro" id="IPR013210">
    <property type="entry name" value="LRR_N_plant-typ"/>
</dbReference>
<reference evidence="4 5" key="1">
    <citation type="journal article" date="2019" name="Genome Biol. Evol.">
        <title>Insights into the evolution of the New World diploid cottons (Gossypium, subgenus Houzingenia) based on genome sequencing.</title>
        <authorList>
            <person name="Grover C.E."/>
            <person name="Arick M.A. 2nd"/>
            <person name="Thrash A."/>
            <person name="Conover J.L."/>
            <person name="Sanders W.S."/>
            <person name="Peterson D.G."/>
            <person name="Frelichowski J.E."/>
            <person name="Scheffler J.A."/>
            <person name="Scheffler B.E."/>
            <person name="Wendel J.F."/>
        </authorList>
    </citation>
    <scope>NUCLEOTIDE SEQUENCE [LARGE SCALE GENOMIC DNA]</scope>
    <source>
        <strain evidence="4">5</strain>
        <tissue evidence="4">Leaf</tissue>
    </source>
</reference>
<dbReference type="Pfam" id="PF08263">
    <property type="entry name" value="LRRNT_2"/>
    <property type="match status" value="1"/>
</dbReference>
<feature type="domain" description="Leucine-rich repeat-containing N-terminal plant-type" evidence="3">
    <location>
        <begin position="6"/>
        <end position="40"/>
    </location>
</feature>
<name>A0A7J9BMC3_GOSGO</name>
<evidence type="ECO:0000256" key="1">
    <source>
        <dbReference type="ARBA" id="ARBA00022614"/>
    </source>
</evidence>
<comment type="caution">
    <text evidence="4">The sequence shown here is derived from an EMBL/GenBank/DDBJ whole genome shotgun (WGS) entry which is preliminary data.</text>
</comment>
<dbReference type="Proteomes" id="UP000593579">
    <property type="component" value="Unassembled WGS sequence"/>
</dbReference>
<keyword evidence="1" id="KW-0433">Leucine-rich repeat</keyword>
<dbReference type="Gene3D" id="3.80.10.10">
    <property type="entry name" value="Ribonuclease Inhibitor"/>
    <property type="match status" value="1"/>
</dbReference>
<evidence type="ECO:0000313" key="5">
    <source>
        <dbReference type="Proteomes" id="UP000593579"/>
    </source>
</evidence>
<dbReference type="InterPro" id="IPR032675">
    <property type="entry name" value="LRR_dom_sf"/>
</dbReference>
<evidence type="ECO:0000313" key="4">
    <source>
        <dbReference type="EMBL" id="MBA0737331.1"/>
    </source>
</evidence>